<evidence type="ECO:0000256" key="3">
    <source>
        <dbReference type="ARBA" id="ARBA00022801"/>
    </source>
</evidence>
<dbReference type="AlphaFoldDB" id="A0A811Q153"/>
<dbReference type="PANTHER" id="PTHR21600">
    <property type="entry name" value="MITOCHONDRIAL RNA PSEUDOURIDINE SYNTHASE"/>
    <property type="match status" value="1"/>
</dbReference>
<protein>
    <recommendedName>
        <fullName evidence="11">Pseudouridine synthase RsuA/RluA-like domain-containing protein</fullName>
    </recommendedName>
</protein>
<dbReference type="CDD" id="cd02557">
    <property type="entry name" value="PseudoU_synth_ScRIB2"/>
    <property type="match status" value="1"/>
</dbReference>
<evidence type="ECO:0000259" key="7">
    <source>
        <dbReference type="Pfam" id="PF00849"/>
    </source>
</evidence>
<dbReference type="InterPro" id="IPR006224">
    <property type="entry name" value="PsdUridine_synth_RluA-like_CS"/>
</dbReference>
<dbReference type="SUPFAM" id="SSF55120">
    <property type="entry name" value="Pseudouridine synthase"/>
    <property type="match status" value="1"/>
</dbReference>
<reference evidence="9" key="1">
    <citation type="submission" date="2020-10" db="EMBL/GenBank/DDBJ databases">
        <authorList>
            <person name="Han B."/>
            <person name="Lu T."/>
            <person name="Zhao Q."/>
            <person name="Huang X."/>
            <person name="Zhao Y."/>
        </authorList>
    </citation>
    <scope>NUCLEOTIDE SEQUENCE</scope>
</reference>
<dbReference type="NCBIfam" id="TIGR00005">
    <property type="entry name" value="rluA_subfam"/>
    <property type="match status" value="1"/>
</dbReference>
<feature type="compositionally biased region" description="Acidic residues" evidence="6">
    <location>
        <begin position="195"/>
        <end position="206"/>
    </location>
</feature>
<evidence type="ECO:0000256" key="6">
    <source>
        <dbReference type="SAM" id="MobiDB-lite"/>
    </source>
</evidence>
<dbReference type="EMBL" id="CAJGYO010000008">
    <property type="protein sequence ID" value="CAD6250908.1"/>
    <property type="molecule type" value="Genomic_DNA"/>
</dbReference>
<comment type="caution">
    <text evidence="9">The sequence shown here is derived from an EMBL/GenBank/DDBJ whole genome shotgun (WGS) entry which is preliminary data.</text>
</comment>
<keyword evidence="4" id="KW-0694">RNA-binding</keyword>
<sequence length="757" mass="83042">MARFVGGGKCHRCTWKGRVKSSIALKSPQSSSNFPSAAGAATARIEETLLDDGTTADGDGGLHGTRERGVKVEGGIGGASCPSPPLPPVKVEAADEGELKVNVKREPIDADTDEVKVKVEACGEAEVKVKVEAHGGVEVKVKREPIEADGYFEEQSGRRVKQEEVADAVGVKEEQARDSPIKGQLLSRRRVKEDPDSDSSEDEVEIVDPAPRSKKRPREDDGVPFIDLTTSQPVPYLNPKPIRALPPPGAMPVSEWRMVVAPPPPELDEYPPDRREWCFFKKSYATGLSTCRGRKLLDAGEVVHLAFPSSHDRLHGGLRMSVRQAAALAEIVRFSTNRSGEIGKLSPVWAKCLAPLASSTRIMVQAKIVFPMMELRLMQEVLLYVSYSGDSAYLKTEVLVVPEGTQWTTMAAWKVKNRWAGKTIVDLFTDEFKGRSRDYYIHAVKCGRLQVDGQTVHTDYIVKSSQKISHFLHRHEPPVLVGDISILQNEVDVVTICKPASVPVHPCGQYRKNTVVGILQAEHGLTPLFPVHRLDRLVSGLLIFAKNADRAECFRQQIEAGLLQKEYVAKVVGVFPDGEQTVDANVNFNAREGRSTVEISGGAGEKPNGKQALTRFQRICTDGTHSIVLCKPVTGRTHQIRVHLKHAGYPIANDELYLSGNFCPRSTKGTSASKEIAPSDPDNSAADHGSKDAETDVEFDIDPKCTNCPNLAPVGYDGDEEGLWLHCVRYTGPDWSYECPYPDWAFLGSVSTKKMKS</sequence>
<organism evidence="9 10">
    <name type="scientific">Miscanthus lutarioriparius</name>
    <dbReference type="NCBI Taxonomy" id="422564"/>
    <lineage>
        <taxon>Eukaryota</taxon>
        <taxon>Viridiplantae</taxon>
        <taxon>Streptophyta</taxon>
        <taxon>Embryophyta</taxon>
        <taxon>Tracheophyta</taxon>
        <taxon>Spermatophyta</taxon>
        <taxon>Magnoliopsida</taxon>
        <taxon>Liliopsida</taxon>
        <taxon>Poales</taxon>
        <taxon>Poaceae</taxon>
        <taxon>PACMAD clade</taxon>
        <taxon>Panicoideae</taxon>
        <taxon>Andropogonodae</taxon>
        <taxon>Andropogoneae</taxon>
        <taxon>Saccharinae</taxon>
        <taxon>Miscanthus</taxon>
    </lineage>
</organism>
<dbReference type="Pfam" id="PF00849">
    <property type="entry name" value="PseudoU_synth_2"/>
    <property type="match status" value="1"/>
</dbReference>
<dbReference type="Pfam" id="PF08797">
    <property type="entry name" value="HIRAN"/>
    <property type="match status" value="1"/>
</dbReference>
<dbReference type="InterPro" id="IPR014905">
    <property type="entry name" value="HIRAN"/>
</dbReference>
<evidence type="ECO:0000256" key="1">
    <source>
        <dbReference type="ARBA" id="ARBA00000073"/>
    </source>
</evidence>
<evidence type="ECO:0000313" key="9">
    <source>
        <dbReference type="EMBL" id="CAD6250908.1"/>
    </source>
</evidence>
<keyword evidence="3" id="KW-0378">Hydrolase</keyword>
<feature type="domain" description="Pseudouridine synthase RsuA/RluA-like" evidence="7">
    <location>
        <begin position="492"/>
        <end position="646"/>
    </location>
</feature>
<dbReference type="InterPro" id="IPR020103">
    <property type="entry name" value="PsdUridine_synth_cat_dom_sf"/>
</dbReference>
<dbReference type="GO" id="GO:0008270">
    <property type="term" value="F:zinc ion binding"/>
    <property type="evidence" value="ECO:0007669"/>
    <property type="project" value="InterPro"/>
</dbReference>
<keyword evidence="2" id="KW-0479">Metal-binding</keyword>
<evidence type="ECO:0000256" key="5">
    <source>
        <dbReference type="PIRSR" id="PIRSR606225-1"/>
    </source>
</evidence>
<feature type="domain" description="HIRAN" evidence="8">
    <location>
        <begin position="284"/>
        <end position="385"/>
    </location>
</feature>
<proteinExistence type="predicted"/>
<dbReference type="GO" id="GO:0016818">
    <property type="term" value="F:hydrolase activity, acting on acid anhydrides, in phosphorus-containing anhydrides"/>
    <property type="evidence" value="ECO:0007669"/>
    <property type="project" value="InterPro"/>
</dbReference>
<gene>
    <name evidence="9" type="ORF">NCGR_LOCUS34676</name>
</gene>
<keyword evidence="10" id="KW-1185">Reference proteome</keyword>
<evidence type="ECO:0000259" key="8">
    <source>
        <dbReference type="Pfam" id="PF08797"/>
    </source>
</evidence>
<name>A0A811Q153_9POAL</name>
<comment type="catalytic activity">
    <reaction evidence="1">
        <text>a uridine in RNA = a pseudouridine in RNA</text>
        <dbReference type="Rhea" id="RHEA:48348"/>
        <dbReference type="Rhea" id="RHEA-COMP:12068"/>
        <dbReference type="Rhea" id="RHEA-COMP:12069"/>
        <dbReference type="ChEBI" id="CHEBI:65314"/>
        <dbReference type="ChEBI" id="CHEBI:65315"/>
    </reaction>
</comment>
<evidence type="ECO:0000313" key="10">
    <source>
        <dbReference type="Proteomes" id="UP000604825"/>
    </source>
</evidence>
<dbReference type="InterPro" id="IPR050188">
    <property type="entry name" value="RluA_PseudoU_synthase"/>
</dbReference>
<accession>A0A811Q153</accession>
<dbReference type="OrthoDB" id="424794at2759"/>
<dbReference type="GO" id="GO:0009982">
    <property type="term" value="F:pseudouridine synthase activity"/>
    <property type="evidence" value="ECO:0007669"/>
    <property type="project" value="InterPro"/>
</dbReference>
<dbReference type="GO" id="GO:0003723">
    <property type="term" value="F:RNA binding"/>
    <property type="evidence" value="ECO:0007669"/>
    <property type="project" value="UniProtKB-KW"/>
</dbReference>
<feature type="region of interest" description="Disordered" evidence="6">
    <location>
        <begin position="49"/>
        <end position="88"/>
    </location>
</feature>
<dbReference type="PANTHER" id="PTHR21600:SF40">
    <property type="entry name" value="PSEUDOURIDYLATE SYNTHASE RPUSD2"/>
    <property type="match status" value="1"/>
</dbReference>
<evidence type="ECO:0000256" key="4">
    <source>
        <dbReference type="ARBA" id="ARBA00022884"/>
    </source>
</evidence>
<dbReference type="GO" id="GO:0000455">
    <property type="term" value="P:enzyme-directed rRNA pseudouridine synthesis"/>
    <property type="evidence" value="ECO:0007669"/>
    <property type="project" value="TreeGrafter"/>
</dbReference>
<feature type="compositionally biased region" description="Basic and acidic residues" evidence="6">
    <location>
        <begin position="155"/>
        <end position="180"/>
    </location>
</feature>
<feature type="active site" evidence="5">
    <location>
        <position position="535"/>
    </location>
</feature>
<feature type="region of interest" description="Disordered" evidence="6">
    <location>
        <begin position="669"/>
        <end position="693"/>
    </location>
</feature>
<feature type="region of interest" description="Disordered" evidence="6">
    <location>
        <begin position="154"/>
        <end position="231"/>
    </location>
</feature>
<evidence type="ECO:0008006" key="11">
    <source>
        <dbReference type="Google" id="ProtNLM"/>
    </source>
</evidence>
<dbReference type="Gene3D" id="3.30.2350.10">
    <property type="entry name" value="Pseudouridine synthase"/>
    <property type="match status" value="1"/>
</dbReference>
<dbReference type="Proteomes" id="UP000604825">
    <property type="component" value="Unassembled WGS sequence"/>
</dbReference>
<evidence type="ECO:0000256" key="2">
    <source>
        <dbReference type="ARBA" id="ARBA00022723"/>
    </source>
</evidence>
<dbReference type="InterPro" id="IPR006225">
    <property type="entry name" value="PsdUridine_synth_RluC/D"/>
</dbReference>
<dbReference type="InterPro" id="IPR006145">
    <property type="entry name" value="PsdUridine_synth_RsuA/RluA"/>
</dbReference>
<dbReference type="PROSITE" id="PS01129">
    <property type="entry name" value="PSI_RLU"/>
    <property type="match status" value="1"/>
</dbReference>